<evidence type="ECO:0000313" key="8">
    <source>
        <dbReference type="Proteomes" id="UP000658278"/>
    </source>
</evidence>
<evidence type="ECO:0000259" key="6">
    <source>
        <dbReference type="PROSITE" id="PS51747"/>
    </source>
</evidence>
<evidence type="ECO:0000313" key="7">
    <source>
        <dbReference type="EMBL" id="MBK1826887.1"/>
    </source>
</evidence>
<accession>A0A934RC47</accession>
<evidence type="ECO:0000256" key="4">
    <source>
        <dbReference type="ARBA" id="ARBA00022801"/>
    </source>
</evidence>
<dbReference type="Proteomes" id="UP000658278">
    <property type="component" value="Unassembled WGS sequence"/>
</dbReference>
<dbReference type="InterPro" id="IPR035105">
    <property type="entry name" value="Deoxycytidylate_deaminase_dom"/>
</dbReference>
<comment type="cofactor">
    <cofactor evidence="1">
        <name>Zn(2+)</name>
        <dbReference type="ChEBI" id="CHEBI:29105"/>
    </cofactor>
</comment>
<dbReference type="EMBL" id="JAENII010000004">
    <property type="protein sequence ID" value="MBK1826887.1"/>
    <property type="molecule type" value="Genomic_DNA"/>
</dbReference>
<evidence type="ECO:0000256" key="5">
    <source>
        <dbReference type="ARBA" id="ARBA00022833"/>
    </source>
</evidence>
<keyword evidence="3" id="KW-0479">Metal-binding</keyword>
<reference evidence="7" key="1">
    <citation type="submission" date="2021-01" db="EMBL/GenBank/DDBJ databases">
        <title>Modified the classification status of verrucomicrobia.</title>
        <authorList>
            <person name="Feng X."/>
        </authorList>
    </citation>
    <scope>NUCLEOTIDE SEQUENCE</scope>
    <source>
        <strain evidence="7">KCTC 22201</strain>
    </source>
</reference>
<comment type="caution">
    <text evidence="7">The sequence shown here is derived from an EMBL/GenBank/DDBJ whole genome shotgun (WGS) entry which is preliminary data.</text>
</comment>
<protein>
    <recommendedName>
        <fullName evidence="6">CMP/dCMP-type deaminase domain-containing protein</fullName>
    </recommendedName>
</protein>
<keyword evidence="8" id="KW-1185">Reference proteome</keyword>
<proteinExistence type="inferred from homology"/>
<dbReference type="SUPFAM" id="SSF53927">
    <property type="entry name" value="Cytidine deaminase-like"/>
    <property type="match status" value="1"/>
</dbReference>
<dbReference type="NCBIfam" id="NF041025">
    <property type="entry name" value="antiphage_deaminase"/>
    <property type="match status" value="1"/>
</dbReference>
<sequence>MNAANSAEIILAFVGGVGVDLTIAEAAAETQLKKFGFSVETVKITRDVLPRLDSKATRAFDSDFKRINTMMDVGNSVRKKFGNDILASGVASEIAKIRKSKPAARRAVLIHSLKHPEEVRKLREIYPRSFYLIGIHAPLDARNTHLKVTRKTSSAEADDLIDRDQKEELKHGQHVIDTFHLADFFAGWAGDDVPTAYQESFDDLLGAGDFKDAAPNSKRLSSSINRFIEVILGHPFKTPTFGEYAMFMAYSASLRSADLSRQVGAVIASEQEILSTGANDCPSYGGGLYWPDINPRSGEITDSENGRDYMRGFDSNRQQQDEIIERIIGSAKEKIKDESAIKKLQDILDRSDLRSLTEYGRVVHAEMAALLSCARRGVSTSDAAIYCTTFPCHNCAKHIIAAGIKKVVFVEPYLKSKAVEFHDEAIIVTHPQDNSFSKSAPEGAGSRVRFVPFFGVGPRRFFDLFSMKLGSGREIVRKNRNGKNVTWDGKTAVPRINQQVESYFERENAAKQAFEANCT</sequence>
<feature type="domain" description="CMP/dCMP-type deaminase" evidence="6">
    <location>
        <begin position="240"/>
        <end position="429"/>
    </location>
</feature>
<comment type="similarity">
    <text evidence="2">Belongs to the cytidine and deoxycytidylate deaminase family.</text>
</comment>
<dbReference type="Gene3D" id="3.40.50.300">
    <property type="entry name" value="P-loop containing nucleotide triphosphate hydrolases"/>
    <property type="match status" value="1"/>
</dbReference>
<dbReference type="PANTHER" id="PTHR11086">
    <property type="entry name" value="DEOXYCYTIDYLATE DEAMINASE-RELATED"/>
    <property type="match status" value="1"/>
</dbReference>
<dbReference type="RefSeq" id="WP_200278261.1">
    <property type="nucleotide sequence ID" value="NZ_JAENII010000004.1"/>
</dbReference>
<dbReference type="GO" id="GO:0004132">
    <property type="term" value="F:dCMP deaminase activity"/>
    <property type="evidence" value="ECO:0007669"/>
    <property type="project" value="TreeGrafter"/>
</dbReference>
<dbReference type="InterPro" id="IPR016193">
    <property type="entry name" value="Cytidine_deaminase-like"/>
</dbReference>
<gene>
    <name evidence="7" type="ORF">JIN81_07645</name>
</gene>
<evidence type="ECO:0000256" key="3">
    <source>
        <dbReference type="ARBA" id="ARBA00022723"/>
    </source>
</evidence>
<evidence type="ECO:0000256" key="2">
    <source>
        <dbReference type="ARBA" id="ARBA00006576"/>
    </source>
</evidence>
<dbReference type="InterPro" id="IPR027417">
    <property type="entry name" value="P-loop_NTPase"/>
</dbReference>
<dbReference type="InterPro" id="IPR016192">
    <property type="entry name" value="APOBEC/CMP_deaminase_Zn-bd"/>
</dbReference>
<dbReference type="PROSITE" id="PS00903">
    <property type="entry name" value="CYT_DCMP_DEAMINASES_1"/>
    <property type="match status" value="1"/>
</dbReference>
<dbReference type="CDD" id="cd01286">
    <property type="entry name" value="deoxycytidylate_deaminase"/>
    <property type="match status" value="1"/>
</dbReference>
<dbReference type="InterPro" id="IPR015517">
    <property type="entry name" value="dCMP_deaminase-rel"/>
</dbReference>
<dbReference type="GO" id="GO:0005737">
    <property type="term" value="C:cytoplasm"/>
    <property type="evidence" value="ECO:0007669"/>
    <property type="project" value="TreeGrafter"/>
</dbReference>
<organism evidence="7 8">
    <name type="scientific">Haloferula rosea</name>
    <dbReference type="NCBI Taxonomy" id="490093"/>
    <lineage>
        <taxon>Bacteria</taxon>
        <taxon>Pseudomonadati</taxon>
        <taxon>Verrucomicrobiota</taxon>
        <taxon>Verrucomicrobiia</taxon>
        <taxon>Verrucomicrobiales</taxon>
        <taxon>Verrucomicrobiaceae</taxon>
        <taxon>Haloferula</taxon>
    </lineage>
</organism>
<keyword evidence="4" id="KW-0378">Hydrolase</keyword>
<keyword evidence="5" id="KW-0862">Zinc</keyword>
<dbReference type="Pfam" id="PF00383">
    <property type="entry name" value="dCMP_cyt_deam_1"/>
    <property type="match status" value="1"/>
</dbReference>
<dbReference type="GO" id="GO:0008270">
    <property type="term" value="F:zinc ion binding"/>
    <property type="evidence" value="ECO:0007669"/>
    <property type="project" value="InterPro"/>
</dbReference>
<evidence type="ECO:0000256" key="1">
    <source>
        <dbReference type="ARBA" id="ARBA00001947"/>
    </source>
</evidence>
<dbReference type="InterPro" id="IPR002125">
    <property type="entry name" value="CMP_dCMP_dom"/>
</dbReference>
<dbReference type="Gene3D" id="3.40.140.10">
    <property type="entry name" value="Cytidine Deaminase, domain 2"/>
    <property type="match status" value="1"/>
</dbReference>
<dbReference type="PROSITE" id="PS51747">
    <property type="entry name" value="CYT_DCMP_DEAMINASES_2"/>
    <property type="match status" value="1"/>
</dbReference>
<dbReference type="PANTHER" id="PTHR11086:SF18">
    <property type="entry name" value="DEOXYCYTIDYLATE DEAMINASE"/>
    <property type="match status" value="1"/>
</dbReference>
<dbReference type="AlphaFoldDB" id="A0A934RC47"/>
<name>A0A934RC47_9BACT</name>